<feature type="transmembrane region" description="Helical" evidence="13">
    <location>
        <begin position="171"/>
        <end position="193"/>
    </location>
</feature>
<comment type="caution">
    <text evidence="15">The sequence shown here is derived from an EMBL/GenBank/DDBJ whole genome shotgun (WGS) entry which is preliminary data.</text>
</comment>
<keyword evidence="9" id="KW-0862">Zinc</keyword>
<gene>
    <name evidence="15" type="ORF">A3B13_02390</name>
</gene>
<dbReference type="EMBL" id="MHKZ01000049">
    <property type="protein sequence ID" value="OGY98917.1"/>
    <property type="molecule type" value="Genomic_DNA"/>
</dbReference>
<dbReference type="InterPro" id="IPR052348">
    <property type="entry name" value="Metallopeptidase_M50B"/>
</dbReference>
<dbReference type="GO" id="GO:0006508">
    <property type="term" value="P:proteolysis"/>
    <property type="evidence" value="ECO:0007669"/>
    <property type="project" value="UniProtKB-KW"/>
</dbReference>
<evidence type="ECO:0000256" key="11">
    <source>
        <dbReference type="ARBA" id="ARBA00023049"/>
    </source>
</evidence>
<keyword evidence="7" id="KW-0479">Metal-binding</keyword>
<keyword evidence="12 13" id="KW-0472">Membrane</keyword>
<comment type="similarity">
    <text evidence="3">Belongs to the peptidase M50B family.</text>
</comment>
<evidence type="ECO:0000313" key="16">
    <source>
        <dbReference type="Proteomes" id="UP000176287"/>
    </source>
</evidence>
<evidence type="ECO:0000256" key="6">
    <source>
        <dbReference type="ARBA" id="ARBA00022692"/>
    </source>
</evidence>
<dbReference type="PANTHER" id="PTHR35864">
    <property type="entry name" value="ZINC METALLOPROTEASE MJ0611-RELATED"/>
    <property type="match status" value="1"/>
</dbReference>
<evidence type="ECO:0000256" key="12">
    <source>
        <dbReference type="ARBA" id="ARBA00023136"/>
    </source>
</evidence>
<dbReference type="Proteomes" id="UP000176287">
    <property type="component" value="Unassembled WGS sequence"/>
</dbReference>
<evidence type="ECO:0000256" key="8">
    <source>
        <dbReference type="ARBA" id="ARBA00022801"/>
    </source>
</evidence>
<evidence type="ECO:0000313" key="15">
    <source>
        <dbReference type="EMBL" id="OGY98917.1"/>
    </source>
</evidence>
<keyword evidence="10 13" id="KW-1133">Transmembrane helix</keyword>
<keyword evidence="4" id="KW-1003">Cell membrane</keyword>
<accession>A0A1G2CER2</accession>
<keyword evidence="6 13" id="KW-0812">Transmembrane</keyword>
<keyword evidence="5" id="KW-0645">Protease</keyword>
<dbReference type="GO" id="GO:0005886">
    <property type="term" value="C:plasma membrane"/>
    <property type="evidence" value="ECO:0007669"/>
    <property type="project" value="UniProtKB-SubCell"/>
</dbReference>
<keyword evidence="11" id="KW-0482">Metalloprotease</keyword>
<dbReference type="GO" id="GO:0008237">
    <property type="term" value="F:metallopeptidase activity"/>
    <property type="evidence" value="ECO:0007669"/>
    <property type="project" value="UniProtKB-KW"/>
</dbReference>
<evidence type="ECO:0000256" key="2">
    <source>
        <dbReference type="ARBA" id="ARBA00004651"/>
    </source>
</evidence>
<dbReference type="CDD" id="cd06158">
    <property type="entry name" value="S2P-M50_like_1"/>
    <property type="match status" value="1"/>
</dbReference>
<feature type="transmembrane region" description="Helical" evidence="13">
    <location>
        <begin position="54"/>
        <end position="75"/>
    </location>
</feature>
<organism evidence="15 16">
    <name type="scientific">Candidatus Liptonbacteria bacterium RIFCSPLOWO2_01_FULL_45_15</name>
    <dbReference type="NCBI Taxonomy" id="1798649"/>
    <lineage>
        <taxon>Bacteria</taxon>
        <taxon>Candidatus Liptoniibacteriota</taxon>
    </lineage>
</organism>
<proteinExistence type="inferred from homology"/>
<feature type="transmembrane region" description="Helical" evidence="13">
    <location>
        <begin position="96"/>
        <end position="115"/>
    </location>
</feature>
<evidence type="ECO:0000259" key="14">
    <source>
        <dbReference type="Pfam" id="PF02163"/>
    </source>
</evidence>
<comment type="subcellular location">
    <subcellularLocation>
        <location evidence="2">Cell membrane</location>
        <topology evidence="2">Multi-pass membrane protein</topology>
    </subcellularLocation>
</comment>
<dbReference type="GO" id="GO:0046872">
    <property type="term" value="F:metal ion binding"/>
    <property type="evidence" value="ECO:0007669"/>
    <property type="project" value="UniProtKB-KW"/>
</dbReference>
<dbReference type="STRING" id="1798649.A3B13_02390"/>
<evidence type="ECO:0000256" key="5">
    <source>
        <dbReference type="ARBA" id="ARBA00022670"/>
    </source>
</evidence>
<dbReference type="Pfam" id="PF02163">
    <property type="entry name" value="Peptidase_M50"/>
    <property type="match status" value="1"/>
</dbReference>
<keyword evidence="8" id="KW-0378">Hydrolase</keyword>
<evidence type="ECO:0000256" key="13">
    <source>
        <dbReference type="SAM" id="Phobius"/>
    </source>
</evidence>
<evidence type="ECO:0000256" key="7">
    <source>
        <dbReference type="ARBA" id="ARBA00022723"/>
    </source>
</evidence>
<dbReference type="PANTHER" id="PTHR35864:SF1">
    <property type="entry name" value="ZINC METALLOPROTEASE YWHC-RELATED"/>
    <property type="match status" value="1"/>
</dbReference>
<name>A0A1G2CER2_9BACT</name>
<feature type="transmembrane region" description="Helical" evidence="13">
    <location>
        <begin position="121"/>
        <end position="146"/>
    </location>
</feature>
<evidence type="ECO:0000256" key="1">
    <source>
        <dbReference type="ARBA" id="ARBA00001947"/>
    </source>
</evidence>
<comment type="cofactor">
    <cofactor evidence="1">
        <name>Zn(2+)</name>
        <dbReference type="ChEBI" id="CHEBI:29105"/>
    </cofactor>
</comment>
<dbReference type="InterPro" id="IPR008915">
    <property type="entry name" value="Peptidase_M50"/>
</dbReference>
<protein>
    <recommendedName>
        <fullName evidence="14">Peptidase M50 domain-containing protein</fullName>
    </recommendedName>
</protein>
<sequence>MNELSFLVFQLSVLIFSVMIHEISHGYVAEYLGDPTARDAGRLTLNPVKHIDPIGSIILPAILSLTNSPILFGWAKPVPYNPNNLHKDFKYGSLKVALAGPASNFFMLVVFGLLARAGAPFISWNLVGLFGFIAFLNAFLGVLNLIPIPPLDGSKILSTLLPQYADSFERIGFSGIFLLIIFILLFGSFISYVSNYLFLLVAGENTFRQMINVLNLFYGT</sequence>
<dbReference type="AlphaFoldDB" id="A0A1G2CER2"/>
<evidence type="ECO:0000256" key="9">
    <source>
        <dbReference type="ARBA" id="ARBA00022833"/>
    </source>
</evidence>
<dbReference type="InterPro" id="IPR044537">
    <property type="entry name" value="Rip2-like"/>
</dbReference>
<evidence type="ECO:0000256" key="3">
    <source>
        <dbReference type="ARBA" id="ARBA00007931"/>
    </source>
</evidence>
<feature type="domain" description="Peptidase M50" evidence="14">
    <location>
        <begin position="120"/>
        <end position="185"/>
    </location>
</feature>
<reference evidence="15 16" key="1">
    <citation type="journal article" date="2016" name="Nat. Commun.">
        <title>Thousands of microbial genomes shed light on interconnected biogeochemical processes in an aquifer system.</title>
        <authorList>
            <person name="Anantharaman K."/>
            <person name="Brown C.T."/>
            <person name="Hug L.A."/>
            <person name="Sharon I."/>
            <person name="Castelle C.J."/>
            <person name="Probst A.J."/>
            <person name="Thomas B.C."/>
            <person name="Singh A."/>
            <person name="Wilkins M.J."/>
            <person name="Karaoz U."/>
            <person name="Brodie E.L."/>
            <person name="Williams K.H."/>
            <person name="Hubbard S.S."/>
            <person name="Banfield J.F."/>
        </authorList>
    </citation>
    <scope>NUCLEOTIDE SEQUENCE [LARGE SCALE GENOMIC DNA]</scope>
</reference>
<evidence type="ECO:0000256" key="10">
    <source>
        <dbReference type="ARBA" id="ARBA00022989"/>
    </source>
</evidence>
<evidence type="ECO:0000256" key="4">
    <source>
        <dbReference type="ARBA" id="ARBA00022475"/>
    </source>
</evidence>